<name>A0A9N9WZ94_9DIPT</name>
<keyword evidence="1" id="KW-0732">Signal</keyword>
<gene>
    <name evidence="2" type="ORF">CHIRRI_LOCUS14841</name>
</gene>
<dbReference type="Proteomes" id="UP001153620">
    <property type="component" value="Chromosome 4"/>
</dbReference>
<dbReference type="AlphaFoldDB" id="A0A9N9WZ94"/>
<protein>
    <submittedName>
        <fullName evidence="2">Uncharacterized protein</fullName>
    </submittedName>
</protein>
<keyword evidence="3" id="KW-1185">Reference proteome</keyword>
<proteinExistence type="predicted"/>
<organism evidence="2 3">
    <name type="scientific">Chironomus riparius</name>
    <dbReference type="NCBI Taxonomy" id="315576"/>
    <lineage>
        <taxon>Eukaryota</taxon>
        <taxon>Metazoa</taxon>
        <taxon>Ecdysozoa</taxon>
        <taxon>Arthropoda</taxon>
        <taxon>Hexapoda</taxon>
        <taxon>Insecta</taxon>
        <taxon>Pterygota</taxon>
        <taxon>Neoptera</taxon>
        <taxon>Endopterygota</taxon>
        <taxon>Diptera</taxon>
        <taxon>Nematocera</taxon>
        <taxon>Chironomoidea</taxon>
        <taxon>Chironomidae</taxon>
        <taxon>Chironominae</taxon>
        <taxon>Chironomus</taxon>
    </lineage>
</organism>
<feature type="signal peptide" evidence="1">
    <location>
        <begin position="1"/>
        <end position="18"/>
    </location>
</feature>
<evidence type="ECO:0000313" key="3">
    <source>
        <dbReference type="Proteomes" id="UP001153620"/>
    </source>
</evidence>
<reference evidence="2" key="2">
    <citation type="submission" date="2022-10" db="EMBL/GenBank/DDBJ databases">
        <authorList>
            <consortium name="ENA_rothamsted_submissions"/>
            <consortium name="culmorum"/>
            <person name="King R."/>
        </authorList>
    </citation>
    <scope>NUCLEOTIDE SEQUENCE</scope>
</reference>
<accession>A0A9N9WZ94</accession>
<feature type="chain" id="PRO_5040357603" evidence="1">
    <location>
        <begin position="19"/>
        <end position="111"/>
    </location>
</feature>
<reference evidence="2" key="1">
    <citation type="submission" date="2022-01" db="EMBL/GenBank/DDBJ databases">
        <authorList>
            <person name="King R."/>
        </authorList>
    </citation>
    <scope>NUCLEOTIDE SEQUENCE</scope>
</reference>
<evidence type="ECO:0000256" key="1">
    <source>
        <dbReference type="SAM" id="SignalP"/>
    </source>
</evidence>
<evidence type="ECO:0000313" key="2">
    <source>
        <dbReference type="EMBL" id="CAG9812036.1"/>
    </source>
</evidence>
<sequence length="111" mass="12440">MKLILIVLLIFFIALVNGGTSTYASTSSEYCAYIEGIVNKMPALEYELLMNAWFEMYVNGRFLESVFTPRFNLGVDIIEAHHCLVEIFKHTLPPQSSVLSEVPPNSHSTGI</sequence>
<dbReference type="EMBL" id="OU895880">
    <property type="protein sequence ID" value="CAG9812036.1"/>
    <property type="molecule type" value="Genomic_DNA"/>
</dbReference>